<evidence type="ECO:0000259" key="1">
    <source>
        <dbReference type="PROSITE" id="PS50097"/>
    </source>
</evidence>
<dbReference type="SUPFAM" id="SSF54695">
    <property type="entry name" value="POZ domain"/>
    <property type="match status" value="1"/>
</dbReference>
<dbReference type="AlphaFoldDB" id="A0AAI9EBW8"/>
<organism evidence="2 3">
    <name type="scientific">Lecanosticta acicola</name>
    <dbReference type="NCBI Taxonomy" id="111012"/>
    <lineage>
        <taxon>Eukaryota</taxon>
        <taxon>Fungi</taxon>
        <taxon>Dikarya</taxon>
        <taxon>Ascomycota</taxon>
        <taxon>Pezizomycotina</taxon>
        <taxon>Dothideomycetes</taxon>
        <taxon>Dothideomycetidae</taxon>
        <taxon>Mycosphaerellales</taxon>
        <taxon>Mycosphaerellaceae</taxon>
        <taxon>Lecanosticta</taxon>
    </lineage>
</organism>
<dbReference type="PROSITE" id="PS50097">
    <property type="entry name" value="BTB"/>
    <property type="match status" value="1"/>
</dbReference>
<dbReference type="Proteomes" id="UP001296104">
    <property type="component" value="Unassembled WGS sequence"/>
</dbReference>
<name>A0AAI9EBW8_9PEZI</name>
<evidence type="ECO:0000313" key="3">
    <source>
        <dbReference type="Proteomes" id="UP001296104"/>
    </source>
</evidence>
<evidence type="ECO:0000313" key="2">
    <source>
        <dbReference type="EMBL" id="CAK4030742.1"/>
    </source>
</evidence>
<dbReference type="InterPro" id="IPR011333">
    <property type="entry name" value="SKP1/BTB/POZ_sf"/>
</dbReference>
<comment type="caution">
    <text evidence="2">The sequence shown here is derived from an EMBL/GenBank/DDBJ whole genome shotgun (WGS) entry which is preliminary data.</text>
</comment>
<accession>A0AAI9EBW8</accession>
<sequence>MAPPFPVHMRVQTSTYGPAVAVARTYVHVLPMRGPLPGDEKVQILVGPNRARFQVSEFLLHNRSKFLTAALSGAWLESQNRSIVLADEDPDAVRIYLQYLHPPFQLPALSEFLAHDFYALAELYVLGERLQDLDFKNEILDNFIKGFTPHAIDGIEWLPHMDVVNIIYNGTLPTSQGRRLMVDMFAMSGLPSSLDNTNVEDLHPEFMKDLCQKLMGGLMRPKYDVAKALVQGTYREVVLEEMQDTRNKRWSIKGVFRDGLPWGIGTDFLRRGSRNRRSGE</sequence>
<gene>
    <name evidence="2" type="ORF">LECACI_7A005900</name>
</gene>
<dbReference type="InterPro" id="IPR000210">
    <property type="entry name" value="BTB/POZ_dom"/>
</dbReference>
<protein>
    <submittedName>
        <fullName evidence="2">BTB POZ domain containing, partial</fullName>
    </submittedName>
</protein>
<dbReference type="PANTHER" id="PTHR47843:SF2">
    <property type="entry name" value="BTB DOMAIN-CONTAINING PROTEIN"/>
    <property type="match status" value="1"/>
</dbReference>
<dbReference type="Gene3D" id="3.30.710.10">
    <property type="entry name" value="Potassium Channel Kv1.1, Chain A"/>
    <property type="match status" value="1"/>
</dbReference>
<feature type="domain" description="BTB" evidence="1">
    <location>
        <begin position="40"/>
        <end position="101"/>
    </location>
</feature>
<dbReference type="PANTHER" id="PTHR47843">
    <property type="entry name" value="BTB DOMAIN-CONTAINING PROTEIN-RELATED"/>
    <property type="match status" value="1"/>
</dbReference>
<proteinExistence type="predicted"/>
<keyword evidence="3" id="KW-1185">Reference proteome</keyword>
<dbReference type="EMBL" id="CAVMBE010000039">
    <property type="protein sequence ID" value="CAK4030742.1"/>
    <property type="molecule type" value="Genomic_DNA"/>
</dbReference>
<reference evidence="2" key="1">
    <citation type="submission" date="2023-11" db="EMBL/GenBank/DDBJ databases">
        <authorList>
            <person name="Alioto T."/>
            <person name="Alioto T."/>
            <person name="Gomez Garrido J."/>
        </authorList>
    </citation>
    <scope>NUCLEOTIDE SEQUENCE</scope>
</reference>